<organism evidence="1 2">
    <name type="scientific">Cyclotella cryptica</name>
    <dbReference type="NCBI Taxonomy" id="29204"/>
    <lineage>
        <taxon>Eukaryota</taxon>
        <taxon>Sar</taxon>
        <taxon>Stramenopiles</taxon>
        <taxon>Ochrophyta</taxon>
        <taxon>Bacillariophyta</taxon>
        <taxon>Coscinodiscophyceae</taxon>
        <taxon>Thalassiosirophycidae</taxon>
        <taxon>Stephanodiscales</taxon>
        <taxon>Stephanodiscaceae</taxon>
        <taxon>Cyclotella</taxon>
    </lineage>
</organism>
<accession>A0ABD3PJT9</accession>
<keyword evidence="2" id="KW-1185">Reference proteome</keyword>
<dbReference type="Proteomes" id="UP001516023">
    <property type="component" value="Unassembled WGS sequence"/>
</dbReference>
<comment type="caution">
    <text evidence="1">The sequence shown here is derived from an EMBL/GenBank/DDBJ whole genome shotgun (WGS) entry which is preliminary data.</text>
</comment>
<sequence>MSIYRQEAYMMSSTKMKTNRDVPKAFKERNITASSPSRIRHVPRFDPIKTSSSTTEMKSLEMTAKQSKFISDTMFEIRQKELEKRATKRIKVNHSVRIDNSKEMQDARTVTHVELIDEMELHPNIAQIVATSGGLITAWNDAFVDVVKPITSMHRIPLTIFDLVEPKSLHKLYGMLALALDEDSFFDEYSIDEEANDSLAGTSASTHLSIILPVKKFSQASTRYEVTIIFMDFAPTERSFLGWITPVTLSQVNVSVDSPYNCTVFSCGKEHNSESPPPMKQIERGTILCLKDTFLCQLLGRGTT</sequence>
<dbReference type="AlphaFoldDB" id="A0ABD3PJT9"/>
<evidence type="ECO:0000313" key="2">
    <source>
        <dbReference type="Proteomes" id="UP001516023"/>
    </source>
</evidence>
<protein>
    <submittedName>
        <fullName evidence="1">Uncharacterized protein</fullName>
    </submittedName>
</protein>
<reference evidence="1 2" key="1">
    <citation type="journal article" date="2020" name="G3 (Bethesda)">
        <title>Improved Reference Genome for Cyclotella cryptica CCMP332, a Model for Cell Wall Morphogenesis, Salinity Adaptation, and Lipid Production in Diatoms (Bacillariophyta).</title>
        <authorList>
            <person name="Roberts W.R."/>
            <person name="Downey K.M."/>
            <person name="Ruck E.C."/>
            <person name="Traller J.C."/>
            <person name="Alverson A.J."/>
        </authorList>
    </citation>
    <scope>NUCLEOTIDE SEQUENCE [LARGE SCALE GENOMIC DNA]</scope>
    <source>
        <strain evidence="1 2">CCMP332</strain>
    </source>
</reference>
<gene>
    <name evidence="1" type="ORF">HJC23_006841</name>
</gene>
<dbReference type="EMBL" id="JABMIG020000190">
    <property type="protein sequence ID" value="KAL3786645.1"/>
    <property type="molecule type" value="Genomic_DNA"/>
</dbReference>
<proteinExistence type="predicted"/>
<name>A0ABD3PJT9_9STRA</name>
<evidence type="ECO:0000313" key="1">
    <source>
        <dbReference type="EMBL" id="KAL3786645.1"/>
    </source>
</evidence>